<organism evidence="12 13">
    <name type="scientific">Strigamia maritima</name>
    <name type="common">European centipede</name>
    <name type="synonym">Geophilus maritimus</name>
    <dbReference type="NCBI Taxonomy" id="126957"/>
    <lineage>
        <taxon>Eukaryota</taxon>
        <taxon>Metazoa</taxon>
        <taxon>Ecdysozoa</taxon>
        <taxon>Arthropoda</taxon>
        <taxon>Myriapoda</taxon>
        <taxon>Chilopoda</taxon>
        <taxon>Pleurostigmophora</taxon>
        <taxon>Geophilomorpha</taxon>
        <taxon>Linotaeniidae</taxon>
        <taxon>Strigamia</taxon>
    </lineage>
</organism>
<evidence type="ECO:0000259" key="11">
    <source>
        <dbReference type="PROSITE" id="PS50103"/>
    </source>
</evidence>
<sequence length="374" mass="41457">MTMIPCKFYARGYCRNGNNCRFLHDGHENNQQNTPGNYRYIRSSVLSENRSQPIYSNTNRQDQEREIRQNVVQDVAAWEAGNQWLFSCFAPIKDGENFPELNDISPEELRWNAYQAEMQGTIHNYKEEVSNLASEMKHKRSMLKNPSHGVMETLVKIMNNSLEKEVLKSTSQQPNVFGSQAPSNSASSFSFKLPANRNALTANTTSLFGNQENIPNATSSSLFGGTPAGNFAAAGQSAFGGNQPVPSDGLFTQTQNVFPTQQQTNASTFSFSSGHLQNNPAPSNSFGSGPFQTTSTTQNMQQNFGFAANTQTNQSNSLFGRNNSSNSAFGVRGEEETTKYSKIENLTEEEKQQFLSPSFTLGLIPEKPPPREFV</sequence>
<dbReference type="InterPro" id="IPR000571">
    <property type="entry name" value="Znf_CCCH"/>
</dbReference>
<proteinExistence type="predicted"/>
<dbReference type="Pfam" id="PF18044">
    <property type="entry name" value="zf-CCCH_4"/>
    <property type="match status" value="1"/>
</dbReference>
<dbReference type="HOGENOM" id="CLU_048441_0_0_1"/>
<evidence type="ECO:0000256" key="5">
    <source>
        <dbReference type="ARBA" id="ARBA00023242"/>
    </source>
</evidence>
<dbReference type="InterPro" id="IPR041367">
    <property type="entry name" value="Znf-CCCH_4"/>
</dbReference>
<dbReference type="EMBL" id="JH432094">
    <property type="status" value="NOT_ANNOTATED_CDS"/>
    <property type="molecule type" value="Genomic_DNA"/>
</dbReference>
<feature type="region of interest" description="Disordered" evidence="10">
    <location>
        <begin position="313"/>
        <end position="336"/>
    </location>
</feature>
<feature type="domain" description="C3H1-type" evidence="11">
    <location>
        <begin position="1"/>
        <end position="27"/>
    </location>
</feature>
<evidence type="ECO:0000256" key="9">
    <source>
        <dbReference type="PROSITE-ProRule" id="PRU00723"/>
    </source>
</evidence>
<evidence type="ECO:0000256" key="2">
    <source>
        <dbReference type="ARBA" id="ARBA00022723"/>
    </source>
</evidence>
<feature type="zinc finger region" description="C3H1-type" evidence="9">
    <location>
        <begin position="1"/>
        <end position="27"/>
    </location>
</feature>
<feature type="compositionally biased region" description="Polar residues" evidence="10">
    <location>
        <begin position="313"/>
        <end position="328"/>
    </location>
</feature>
<reference evidence="12" key="2">
    <citation type="submission" date="2015-02" db="UniProtKB">
        <authorList>
            <consortium name="EnsemblMetazoa"/>
        </authorList>
    </citation>
    <scope>IDENTIFICATION</scope>
</reference>
<evidence type="ECO:0000313" key="13">
    <source>
        <dbReference type="Proteomes" id="UP000014500"/>
    </source>
</evidence>
<protein>
    <recommendedName>
        <fullName evidence="7">Nucleoporin NUP42</fullName>
    </recommendedName>
    <alternativeName>
        <fullName evidence="8">Nucleoporin-like protein 2</fullName>
    </alternativeName>
</protein>
<dbReference type="GO" id="GO:0008270">
    <property type="term" value="F:zinc ion binding"/>
    <property type="evidence" value="ECO:0007669"/>
    <property type="project" value="UniProtKB-KW"/>
</dbReference>
<dbReference type="PhylomeDB" id="T1JD43"/>
<reference evidence="13" key="1">
    <citation type="submission" date="2011-05" db="EMBL/GenBank/DDBJ databases">
        <authorList>
            <person name="Richards S.R."/>
            <person name="Qu J."/>
            <person name="Jiang H."/>
            <person name="Jhangiani S.N."/>
            <person name="Agravi P."/>
            <person name="Goodspeed R."/>
            <person name="Gross S."/>
            <person name="Mandapat C."/>
            <person name="Jackson L."/>
            <person name="Mathew T."/>
            <person name="Pu L."/>
            <person name="Thornton R."/>
            <person name="Saada N."/>
            <person name="Wilczek-Boney K.B."/>
            <person name="Lee S."/>
            <person name="Kovar C."/>
            <person name="Wu Y."/>
            <person name="Scherer S.E."/>
            <person name="Worley K.C."/>
            <person name="Muzny D.M."/>
            <person name="Gibbs R."/>
        </authorList>
    </citation>
    <scope>NUCLEOTIDE SEQUENCE</scope>
    <source>
        <strain evidence="13">Brora</strain>
    </source>
</reference>
<evidence type="ECO:0000256" key="7">
    <source>
        <dbReference type="ARBA" id="ARBA00039886"/>
    </source>
</evidence>
<name>T1JD43_STRMM</name>
<dbReference type="eggNOG" id="ENOG502R2TD">
    <property type="taxonomic scope" value="Eukaryota"/>
</dbReference>
<dbReference type="InterPro" id="IPR036855">
    <property type="entry name" value="Znf_CCCH_sf"/>
</dbReference>
<comment type="function">
    <text evidence="6">Required for the export of mRNAs containing poly(A) tails from the nucleus into the cytoplasm.</text>
</comment>
<dbReference type="InterPro" id="IPR051767">
    <property type="entry name" value="Nucleoporin_NUP42"/>
</dbReference>
<evidence type="ECO:0000256" key="6">
    <source>
        <dbReference type="ARBA" id="ARBA00037262"/>
    </source>
</evidence>
<feature type="compositionally biased region" description="Polar residues" evidence="10">
    <location>
        <begin position="275"/>
        <end position="291"/>
    </location>
</feature>
<comment type="subcellular location">
    <subcellularLocation>
        <location evidence="1">Nucleus membrane</location>
        <topology evidence="1">Peripheral membrane protein</topology>
        <orientation evidence="1">Cytoplasmic side</orientation>
    </subcellularLocation>
</comment>
<evidence type="ECO:0000313" key="12">
    <source>
        <dbReference type="EnsemblMetazoa" id="SMAR011723-PA"/>
    </source>
</evidence>
<dbReference type="OMA" id="EDMALWP"/>
<dbReference type="Proteomes" id="UP000014500">
    <property type="component" value="Unassembled WGS sequence"/>
</dbReference>
<evidence type="ECO:0000256" key="1">
    <source>
        <dbReference type="ARBA" id="ARBA00004335"/>
    </source>
</evidence>
<dbReference type="GO" id="GO:0031965">
    <property type="term" value="C:nuclear membrane"/>
    <property type="evidence" value="ECO:0007669"/>
    <property type="project" value="UniProtKB-SubCell"/>
</dbReference>
<dbReference type="PROSITE" id="PS50103">
    <property type="entry name" value="ZF_C3H1"/>
    <property type="match status" value="1"/>
</dbReference>
<keyword evidence="5" id="KW-0539">Nucleus</keyword>
<feature type="region of interest" description="Disordered" evidence="10">
    <location>
        <begin position="275"/>
        <end position="296"/>
    </location>
</feature>
<dbReference type="STRING" id="126957.T1JD43"/>
<keyword evidence="4 9" id="KW-0862">Zinc</keyword>
<accession>T1JD43</accession>
<dbReference type="EnsemblMetazoa" id="SMAR011723-RA">
    <property type="protein sequence ID" value="SMAR011723-PA"/>
    <property type="gene ID" value="SMAR011723"/>
</dbReference>
<dbReference type="SMART" id="SM00356">
    <property type="entry name" value="ZnF_C3H1"/>
    <property type="match status" value="1"/>
</dbReference>
<dbReference type="SUPFAM" id="SSF90229">
    <property type="entry name" value="CCCH zinc finger"/>
    <property type="match status" value="1"/>
</dbReference>
<keyword evidence="3 9" id="KW-0863">Zinc-finger</keyword>
<dbReference type="PANTHER" id="PTHR46527:SF1">
    <property type="entry name" value="NUCLEOPORIN NUP42"/>
    <property type="match status" value="1"/>
</dbReference>
<dbReference type="Gene3D" id="4.10.1000.10">
    <property type="entry name" value="Zinc finger, CCCH-type"/>
    <property type="match status" value="1"/>
</dbReference>
<evidence type="ECO:0000256" key="8">
    <source>
        <dbReference type="ARBA" id="ARBA00042384"/>
    </source>
</evidence>
<evidence type="ECO:0000256" key="3">
    <source>
        <dbReference type="ARBA" id="ARBA00022771"/>
    </source>
</evidence>
<dbReference type="PANTHER" id="PTHR46527">
    <property type="entry name" value="NUCLEOPORIN-LIKE PROTEIN 2"/>
    <property type="match status" value="1"/>
</dbReference>
<keyword evidence="13" id="KW-1185">Reference proteome</keyword>
<evidence type="ECO:0000256" key="10">
    <source>
        <dbReference type="SAM" id="MobiDB-lite"/>
    </source>
</evidence>
<dbReference type="AlphaFoldDB" id="T1JD43"/>
<evidence type="ECO:0000256" key="4">
    <source>
        <dbReference type="ARBA" id="ARBA00022833"/>
    </source>
</evidence>
<keyword evidence="2 9" id="KW-0479">Metal-binding</keyword>